<reference evidence="2 3" key="1">
    <citation type="submission" date="2015-04" db="EMBL/GenBank/DDBJ databases">
        <authorList>
            <person name="Syromyatnikov M.Y."/>
            <person name="Popov V.N."/>
        </authorList>
    </citation>
    <scope>NUCLEOTIDE SEQUENCE [LARGE SCALE GENOMIC DNA]</scope>
    <source>
        <strain evidence="2">WF-38-12</strain>
    </source>
</reference>
<gene>
    <name evidence="2" type="ORF">PISL3812_07658</name>
</gene>
<dbReference type="AlphaFoldDB" id="A0A0U1M4Y2"/>
<keyword evidence="3" id="KW-1185">Reference proteome</keyword>
<name>A0A0U1M4Y2_TALIS</name>
<proteinExistence type="predicted"/>
<organism evidence="2 3">
    <name type="scientific">Talaromyces islandicus</name>
    <name type="common">Penicillium islandicum</name>
    <dbReference type="NCBI Taxonomy" id="28573"/>
    <lineage>
        <taxon>Eukaryota</taxon>
        <taxon>Fungi</taxon>
        <taxon>Dikarya</taxon>
        <taxon>Ascomycota</taxon>
        <taxon>Pezizomycotina</taxon>
        <taxon>Eurotiomycetes</taxon>
        <taxon>Eurotiomycetidae</taxon>
        <taxon>Eurotiales</taxon>
        <taxon>Trichocomaceae</taxon>
        <taxon>Talaromyces</taxon>
        <taxon>Talaromyces sect. Islandici</taxon>
    </lineage>
</organism>
<evidence type="ECO:0000313" key="2">
    <source>
        <dbReference type="EMBL" id="CRG90614.1"/>
    </source>
</evidence>
<evidence type="ECO:0000313" key="3">
    <source>
        <dbReference type="Proteomes" id="UP000054383"/>
    </source>
</evidence>
<accession>A0A0U1M4Y2</accession>
<dbReference type="EMBL" id="CVMT01000008">
    <property type="protein sequence ID" value="CRG90614.1"/>
    <property type="molecule type" value="Genomic_DNA"/>
</dbReference>
<evidence type="ECO:0000256" key="1">
    <source>
        <dbReference type="SAM" id="MobiDB-lite"/>
    </source>
</evidence>
<protein>
    <submittedName>
        <fullName evidence="2">Uncharacterized protein</fullName>
    </submittedName>
</protein>
<feature type="region of interest" description="Disordered" evidence="1">
    <location>
        <begin position="1"/>
        <end position="27"/>
    </location>
</feature>
<sequence length="106" mass="11728">MVVAGKSDGAINVADPPDHLRPSTPRAPLSMRRNFVHLPCPETPFFPITNHPRAYRPSPPTVTSYPFESNWASRSSSSSRTLFPAQCVDLTAFQNDPPHYTHLSSP</sequence>
<dbReference type="Proteomes" id="UP000054383">
    <property type="component" value="Unassembled WGS sequence"/>
</dbReference>